<protein>
    <submittedName>
        <fullName evidence="1 3">Uncharacterized protein</fullName>
    </submittedName>
</protein>
<organism evidence="1">
    <name type="scientific">Mytilinidion resinicola</name>
    <dbReference type="NCBI Taxonomy" id="574789"/>
    <lineage>
        <taxon>Eukaryota</taxon>
        <taxon>Fungi</taxon>
        <taxon>Dikarya</taxon>
        <taxon>Ascomycota</taxon>
        <taxon>Pezizomycotina</taxon>
        <taxon>Dothideomycetes</taxon>
        <taxon>Pleosporomycetidae</taxon>
        <taxon>Mytilinidiales</taxon>
        <taxon>Mytilinidiaceae</taxon>
        <taxon>Mytilinidion</taxon>
    </lineage>
</organism>
<evidence type="ECO:0000313" key="1">
    <source>
        <dbReference type="EMBL" id="KAF2801463.1"/>
    </source>
</evidence>
<dbReference type="OrthoDB" id="10412866at2759"/>
<evidence type="ECO:0000313" key="2">
    <source>
        <dbReference type="Proteomes" id="UP000504636"/>
    </source>
</evidence>
<name>A0A6A6XYY0_9PEZI</name>
<dbReference type="AlphaFoldDB" id="A0A6A6XYY0"/>
<keyword evidence="2" id="KW-1185">Reference proteome</keyword>
<reference evidence="1 3" key="1">
    <citation type="journal article" date="2020" name="Stud. Mycol.">
        <title>101 Dothideomycetes genomes: a test case for predicting lifestyles and emergence of pathogens.</title>
        <authorList>
            <person name="Haridas S."/>
            <person name="Albert R."/>
            <person name="Binder M."/>
            <person name="Bloem J."/>
            <person name="Labutti K."/>
            <person name="Salamov A."/>
            <person name="Andreopoulos B."/>
            <person name="Baker S."/>
            <person name="Barry K."/>
            <person name="Bills G."/>
            <person name="Bluhm B."/>
            <person name="Cannon C."/>
            <person name="Castanera R."/>
            <person name="Culley D."/>
            <person name="Daum C."/>
            <person name="Ezra D."/>
            <person name="Gonzalez J."/>
            <person name="Henrissat B."/>
            <person name="Kuo A."/>
            <person name="Liang C."/>
            <person name="Lipzen A."/>
            <person name="Lutzoni F."/>
            <person name="Magnuson J."/>
            <person name="Mondo S."/>
            <person name="Nolan M."/>
            <person name="Ohm R."/>
            <person name="Pangilinan J."/>
            <person name="Park H.-J."/>
            <person name="Ramirez L."/>
            <person name="Alfaro M."/>
            <person name="Sun H."/>
            <person name="Tritt A."/>
            <person name="Yoshinaga Y."/>
            <person name="Zwiers L.-H."/>
            <person name="Turgeon B."/>
            <person name="Goodwin S."/>
            <person name="Spatafora J."/>
            <person name="Crous P."/>
            <person name="Grigoriev I."/>
        </authorList>
    </citation>
    <scope>NUCLEOTIDE SEQUENCE</scope>
    <source>
        <strain evidence="1 3">CBS 304.34</strain>
    </source>
</reference>
<dbReference type="EMBL" id="MU003730">
    <property type="protein sequence ID" value="KAF2801463.1"/>
    <property type="molecule type" value="Genomic_DNA"/>
</dbReference>
<proteinExistence type="predicted"/>
<accession>A0A6A6XYY0</accession>
<reference evidence="3" key="2">
    <citation type="submission" date="2020-04" db="EMBL/GenBank/DDBJ databases">
        <authorList>
            <consortium name="NCBI Genome Project"/>
        </authorList>
    </citation>
    <scope>NUCLEOTIDE SEQUENCE</scope>
    <source>
        <strain evidence="3">CBS 304.34</strain>
    </source>
</reference>
<dbReference type="RefSeq" id="XP_033568427.1">
    <property type="nucleotide sequence ID" value="XM_033713438.1"/>
</dbReference>
<dbReference type="Proteomes" id="UP000504636">
    <property type="component" value="Unplaced"/>
</dbReference>
<evidence type="ECO:0000313" key="3">
    <source>
        <dbReference type="RefSeq" id="XP_033568427.1"/>
    </source>
</evidence>
<sequence>MLQQSCQTSSTLTMTASTKGFQNLLKVYNYHPKQLIPDRSVPVVGTVSITSAGQTIVYQFRPGDSLLGPALAIRAPEGPKWSEKEVQILFPHDADARMVPGDVQINNDLYAIIHDPDAEGSSDDENPSWTIEETSQGRRYMIPMAKPDLLMSFDGVRVNLRAPWMILARRVSIPQERKEDFHRAIALLFQGDDEIEQQDVIDSSKILNSAGLIPRPQPPETAGRNRFRKLVNRVRVRRKVEDPSLILLGPAPTFYKVELHDAPINWDDYEPTEDAVRQNGERPANMPKLGLTVLELEARRLLKLPMTGLLAAHEQRLVGR</sequence>
<gene>
    <name evidence="1 3" type="ORF">BDZ99DRAFT_220989</name>
</gene>
<reference evidence="3" key="3">
    <citation type="submission" date="2025-04" db="UniProtKB">
        <authorList>
            <consortium name="RefSeq"/>
        </authorList>
    </citation>
    <scope>IDENTIFICATION</scope>
    <source>
        <strain evidence="3">CBS 304.34</strain>
    </source>
</reference>
<dbReference type="GeneID" id="54454331"/>